<organism evidence="1 2">
    <name type="scientific">Panagrolaimus superbus</name>
    <dbReference type="NCBI Taxonomy" id="310955"/>
    <lineage>
        <taxon>Eukaryota</taxon>
        <taxon>Metazoa</taxon>
        <taxon>Ecdysozoa</taxon>
        <taxon>Nematoda</taxon>
        <taxon>Chromadorea</taxon>
        <taxon>Rhabditida</taxon>
        <taxon>Tylenchina</taxon>
        <taxon>Panagrolaimomorpha</taxon>
        <taxon>Panagrolaimoidea</taxon>
        <taxon>Panagrolaimidae</taxon>
        <taxon>Panagrolaimus</taxon>
    </lineage>
</organism>
<name>A0A914Y5P2_9BILA</name>
<evidence type="ECO:0000313" key="2">
    <source>
        <dbReference type="WBParaSite" id="PSU_v2.g14756.t1"/>
    </source>
</evidence>
<dbReference type="AlphaFoldDB" id="A0A914Y5P2"/>
<proteinExistence type="predicted"/>
<sequence length="153" mass="16793">MGYPFPSKTLTLAHVKTGSVASFDANSMFTFGPRTYKRSREEESQVHDLLKSGHDKYTADVPNTAFYLIRGPTGCGKSTLTPIMILKAAPSKWVLIEEPSRLLVEHTSKNINDLTGSITAGYMHRYGNSVNLSNRATGSFVFTPGCGKVFLKD</sequence>
<protein>
    <submittedName>
        <fullName evidence="2">Uncharacterized protein</fullName>
    </submittedName>
</protein>
<reference evidence="2" key="1">
    <citation type="submission" date="2022-11" db="UniProtKB">
        <authorList>
            <consortium name="WormBaseParasite"/>
        </authorList>
    </citation>
    <scope>IDENTIFICATION</scope>
</reference>
<dbReference type="SUPFAM" id="SSF52540">
    <property type="entry name" value="P-loop containing nucleoside triphosphate hydrolases"/>
    <property type="match status" value="1"/>
</dbReference>
<keyword evidence="1" id="KW-1185">Reference proteome</keyword>
<accession>A0A914Y5P2</accession>
<evidence type="ECO:0000313" key="1">
    <source>
        <dbReference type="Proteomes" id="UP000887577"/>
    </source>
</evidence>
<dbReference type="Gene3D" id="3.40.50.300">
    <property type="entry name" value="P-loop containing nucleotide triphosphate hydrolases"/>
    <property type="match status" value="1"/>
</dbReference>
<dbReference type="WBParaSite" id="PSU_v2.g14756.t1">
    <property type="protein sequence ID" value="PSU_v2.g14756.t1"/>
    <property type="gene ID" value="PSU_v2.g14756"/>
</dbReference>
<dbReference type="Proteomes" id="UP000887577">
    <property type="component" value="Unplaced"/>
</dbReference>
<dbReference type="InterPro" id="IPR027417">
    <property type="entry name" value="P-loop_NTPase"/>
</dbReference>